<feature type="region of interest" description="Disordered" evidence="1">
    <location>
        <begin position="1"/>
        <end position="22"/>
    </location>
</feature>
<dbReference type="PATRIC" id="fig|294.195.peg.5187"/>
<gene>
    <name evidence="2" type="ORF">PFL603g_04853</name>
</gene>
<accession>A0A109KLL4</accession>
<proteinExistence type="predicted"/>
<dbReference type="Proteomes" id="UP000063434">
    <property type="component" value="Unassembled WGS sequence"/>
</dbReference>
<name>A0A109KLL4_PSEFL</name>
<dbReference type="EMBL" id="LCYC01000059">
    <property type="protein sequence ID" value="KWV71554.1"/>
    <property type="molecule type" value="Genomic_DNA"/>
</dbReference>
<evidence type="ECO:0000256" key="1">
    <source>
        <dbReference type="SAM" id="MobiDB-lite"/>
    </source>
</evidence>
<evidence type="ECO:0000313" key="3">
    <source>
        <dbReference type="Proteomes" id="UP000063434"/>
    </source>
</evidence>
<comment type="caution">
    <text evidence="2">The sequence shown here is derived from an EMBL/GenBank/DDBJ whole genome shotgun (WGS) entry which is preliminary data.</text>
</comment>
<feature type="compositionally biased region" description="Basic and acidic residues" evidence="1">
    <location>
        <begin position="1"/>
        <end position="15"/>
    </location>
</feature>
<reference evidence="2 3" key="1">
    <citation type="submission" date="2015-05" db="EMBL/GenBank/DDBJ databases">
        <title>A genomic and transcriptomic approach to investigate the blue pigment phenotype in Pseudomonas fluorescens.</title>
        <authorList>
            <person name="Andreani N.A."/>
            <person name="Cardazzo B."/>
        </authorList>
    </citation>
    <scope>NUCLEOTIDE SEQUENCE [LARGE SCALE GENOMIC DNA]</scope>
    <source>
        <strain evidence="2 3">Ps_40</strain>
    </source>
</reference>
<sequence>MRPAERQQKPIEPDSRSTLSTDGILLPNVYHLMAPGVNKRFA</sequence>
<protein>
    <submittedName>
        <fullName evidence="2">Uncharacterized protein</fullName>
    </submittedName>
</protein>
<evidence type="ECO:0000313" key="2">
    <source>
        <dbReference type="EMBL" id="KWV71554.1"/>
    </source>
</evidence>
<dbReference type="AlphaFoldDB" id="A0A109KLL4"/>
<organism evidence="2 3">
    <name type="scientific">Pseudomonas fluorescens</name>
    <dbReference type="NCBI Taxonomy" id="294"/>
    <lineage>
        <taxon>Bacteria</taxon>
        <taxon>Pseudomonadati</taxon>
        <taxon>Pseudomonadota</taxon>
        <taxon>Gammaproteobacteria</taxon>
        <taxon>Pseudomonadales</taxon>
        <taxon>Pseudomonadaceae</taxon>
        <taxon>Pseudomonas</taxon>
    </lineage>
</organism>